<dbReference type="RefSeq" id="WP_014222278.1">
    <property type="nucleotide sequence ID" value="NZ_LWBO01000001.1"/>
</dbReference>
<dbReference type="SUPFAM" id="SSF89946">
    <property type="entry name" value="Hypothetical protein VC0424"/>
    <property type="match status" value="1"/>
</dbReference>
<dbReference type="InterPro" id="IPR009671">
    <property type="entry name" value="RraB_dom"/>
</dbReference>
<dbReference type="InterPro" id="IPR036701">
    <property type="entry name" value="RraB-like_sf"/>
</dbReference>
<dbReference type="Pfam" id="PF06877">
    <property type="entry name" value="RraB"/>
    <property type="match status" value="1"/>
</dbReference>
<gene>
    <name evidence="2" type="ORF">A4D02_00005</name>
</gene>
<proteinExistence type="predicted"/>
<name>A0ABX3P3J0_9BACT</name>
<evidence type="ECO:0000259" key="1">
    <source>
        <dbReference type="Pfam" id="PF06877"/>
    </source>
</evidence>
<accession>A0ABX3P3J0</accession>
<comment type="caution">
    <text evidence="2">The sequence shown here is derived from an EMBL/GenBank/DDBJ whole genome shotgun (WGS) entry which is preliminary data.</text>
</comment>
<evidence type="ECO:0000313" key="3">
    <source>
        <dbReference type="Proteomes" id="UP000192277"/>
    </source>
</evidence>
<organism evidence="2 3">
    <name type="scientific">Niastella koreensis</name>
    <dbReference type="NCBI Taxonomy" id="354356"/>
    <lineage>
        <taxon>Bacteria</taxon>
        <taxon>Pseudomonadati</taxon>
        <taxon>Bacteroidota</taxon>
        <taxon>Chitinophagia</taxon>
        <taxon>Chitinophagales</taxon>
        <taxon>Chitinophagaceae</taxon>
        <taxon>Niastella</taxon>
    </lineage>
</organism>
<protein>
    <recommendedName>
        <fullName evidence="1">Regulator of ribonuclease activity B domain-containing protein</fullName>
    </recommendedName>
</protein>
<reference evidence="2 3" key="1">
    <citation type="submission" date="2016-04" db="EMBL/GenBank/DDBJ databases">
        <authorList>
            <person name="Chen L."/>
            <person name="Zhuang W."/>
            <person name="Wang G."/>
        </authorList>
    </citation>
    <scope>NUCLEOTIDE SEQUENCE [LARGE SCALE GENOMIC DNA]</scope>
    <source>
        <strain evidence="3">GR20</strain>
    </source>
</reference>
<sequence>MSEKKENTFFPKEIFETKIGLEMNKDILYSLYKSGVTPEASLPIEFFFMSDHEEKIKRLYEFLIAEFPDYIDLEIRPKNDNYELSGKTSPIKMDLSSINAWNQQMWDLGYQYDCMVDGMAYNGSD</sequence>
<keyword evidence="3" id="KW-1185">Reference proteome</keyword>
<evidence type="ECO:0000313" key="2">
    <source>
        <dbReference type="EMBL" id="OQP54747.1"/>
    </source>
</evidence>
<dbReference type="Gene3D" id="3.30.70.970">
    <property type="entry name" value="RraB-like"/>
    <property type="match status" value="1"/>
</dbReference>
<dbReference type="EMBL" id="LWBO01000001">
    <property type="protein sequence ID" value="OQP54747.1"/>
    <property type="molecule type" value="Genomic_DNA"/>
</dbReference>
<feature type="domain" description="Regulator of ribonuclease activity B" evidence="1">
    <location>
        <begin position="22"/>
        <end position="119"/>
    </location>
</feature>
<dbReference type="Proteomes" id="UP000192277">
    <property type="component" value="Unassembled WGS sequence"/>
</dbReference>